<dbReference type="Gene3D" id="2.70.70.10">
    <property type="entry name" value="Glucose Permease (Domain IIA)"/>
    <property type="match status" value="1"/>
</dbReference>
<dbReference type="EMBL" id="JBHMAG010000009">
    <property type="protein sequence ID" value="MFB9752427.1"/>
    <property type="molecule type" value="Genomic_DNA"/>
</dbReference>
<comment type="caution">
    <text evidence="3">The sequence shown here is derived from an EMBL/GenBank/DDBJ whole genome shotgun (WGS) entry which is preliminary data.</text>
</comment>
<protein>
    <submittedName>
        <fullName evidence="3">Peptidoglycan DD-metalloendopeptidase family protein</fullName>
    </submittedName>
</protein>
<evidence type="ECO:0000313" key="3">
    <source>
        <dbReference type="EMBL" id="MFB9752427.1"/>
    </source>
</evidence>
<name>A0ABV5VVU3_9BACL</name>
<feature type="domain" description="M23ase beta-sheet core" evidence="2">
    <location>
        <begin position="226"/>
        <end position="318"/>
    </location>
</feature>
<feature type="compositionally biased region" description="Basic residues" evidence="1">
    <location>
        <begin position="1"/>
        <end position="13"/>
    </location>
</feature>
<feature type="compositionally biased region" description="Basic and acidic residues" evidence="1">
    <location>
        <begin position="51"/>
        <end position="71"/>
    </location>
</feature>
<feature type="compositionally biased region" description="Basic and acidic residues" evidence="1">
    <location>
        <begin position="22"/>
        <end position="31"/>
    </location>
</feature>
<evidence type="ECO:0000259" key="2">
    <source>
        <dbReference type="Pfam" id="PF01551"/>
    </source>
</evidence>
<proteinExistence type="predicted"/>
<dbReference type="InterPro" id="IPR016047">
    <property type="entry name" value="M23ase_b-sheet_dom"/>
</dbReference>
<dbReference type="InterPro" id="IPR011055">
    <property type="entry name" value="Dup_hybrid_motif"/>
</dbReference>
<sequence>MEVKSSVRKRRMDRMKQIVASERGEHPHRSAPDWTGAAWNSREPQPYRVPADPDGRPEDRRSSPGEDRLREPLPLQWEYGQEDDPEYVWKSQERERWSSLEQAGRASGGEWRSGGGGGLKPPSTRQIGVKLVVSVALFGAVWGVFQLNHPLAEQGRQWVRTALTEDYDFAAMSAWYEREFGGLPAFLPALGIKSDPQAQKASSPSPQRLYTPVHGKIVEAAKDGELGITIRTGPEAAVAALDTGRVAAVNTGTDKGTVVVIQHAGGLQSTYGWLQSTRLKPNDWIQGGETVGVAATDAAGGAGKLYLAVKKDNQPIDPAEVIPFD</sequence>
<dbReference type="SUPFAM" id="SSF51261">
    <property type="entry name" value="Duplicated hybrid motif"/>
    <property type="match status" value="1"/>
</dbReference>
<reference evidence="3 4" key="1">
    <citation type="submission" date="2024-09" db="EMBL/GenBank/DDBJ databases">
        <authorList>
            <person name="Sun Q."/>
            <person name="Mori K."/>
        </authorList>
    </citation>
    <scope>NUCLEOTIDE SEQUENCE [LARGE SCALE GENOMIC DNA]</scope>
    <source>
        <strain evidence="3 4">JCM 12520</strain>
    </source>
</reference>
<organism evidence="3 4">
    <name type="scientific">Paenibacillus hodogayensis</name>
    <dbReference type="NCBI Taxonomy" id="279208"/>
    <lineage>
        <taxon>Bacteria</taxon>
        <taxon>Bacillati</taxon>
        <taxon>Bacillota</taxon>
        <taxon>Bacilli</taxon>
        <taxon>Bacillales</taxon>
        <taxon>Paenibacillaceae</taxon>
        <taxon>Paenibacillus</taxon>
    </lineage>
</organism>
<feature type="region of interest" description="Disordered" evidence="1">
    <location>
        <begin position="1"/>
        <end position="76"/>
    </location>
</feature>
<gene>
    <name evidence="3" type="ORF">ACFFNY_12745</name>
</gene>
<evidence type="ECO:0000313" key="4">
    <source>
        <dbReference type="Proteomes" id="UP001589619"/>
    </source>
</evidence>
<dbReference type="RefSeq" id="WP_344911536.1">
    <property type="nucleotide sequence ID" value="NZ_BAAAYO010000010.1"/>
</dbReference>
<keyword evidence="4" id="KW-1185">Reference proteome</keyword>
<accession>A0ABV5VVU3</accession>
<feature type="region of interest" description="Disordered" evidence="1">
    <location>
        <begin position="99"/>
        <end position="123"/>
    </location>
</feature>
<dbReference type="Pfam" id="PF01551">
    <property type="entry name" value="Peptidase_M23"/>
    <property type="match status" value="1"/>
</dbReference>
<dbReference type="CDD" id="cd12797">
    <property type="entry name" value="M23_peptidase"/>
    <property type="match status" value="1"/>
</dbReference>
<evidence type="ECO:0000256" key="1">
    <source>
        <dbReference type="SAM" id="MobiDB-lite"/>
    </source>
</evidence>
<dbReference type="Proteomes" id="UP001589619">
    <property type="component" value="Unassembled WGS sequence"/>
</dbReference>